<name>A0AA89APR7_9ASTE</name>
<reference evidence="1" key="1">
    <citation type="submission" date="2022-12" db="EMBL/GenBank/DDBJ databases">
        <title>Draft genome assemblies for two species of Escallonia (Escalloniales).</title>
        <authorList>
            <person name="Chanderbali A."/>
            <person name="Dervinis C."/>
            <person name="Anghel I."/>
            <person name="Soltis D."/>
            <person name="Soltis P."/>
            <person name="Zapata F."/>
        </authorList>
    </citation>
    <scope>NUCLEOTIDE SEQUENCE</scope>
    <source>
        <strain evidence="1">UCBG64.0493</strain>
        <tissue evidence="1">Leaf</tissue>
    </source>
</reference>
<dbReference type="EMBL" id="JAVXUP010001790">
    <property type="protein sequence ID" value="KAK3008071.1"/>
    <property type="molecule type" value="Genomic_DNA"/>
</dbReference>
<sequence length="144" mass="15422">MSIPHIAKGIGLFIMVKGLGACFGIEENFDMHHISLYIPRHHVAWSASNTLVEGLCEPRLVLLGAGHKCLRGLHEERNLPPLGGLDGPADGNENDNGRAAHMSAGGGICTVWPCLIQAISQRPIGPPKASGYRNRHASTRFLAS</sequence>
<keyword evidence="2" id="KW-1185">Reference proteome</keyword>
<organism evidence="1 2">
    <name type="scientific">Escallonia herrerae</name>
    <dbReference type="NCBI Taxonomy" id="1293975"/>
    <lineage>
        <taxon>Eukaryota</taxon>
        <taxon>Viridiplantae</taxon>
        <taxon>Streptophyta</taxon>
        <taxon>Embryophyta</taxon>
        <taxon>Tracheophyta</taxon>
        <taxon>Spermatophyta</taxon>
        <taxon>Magnoliopsida</taxon>
        <taxon>eudicotyledons</taxon>
        <taxon>Gunneridae</taxon>
        <taxon>Pentapetalae</taxon>
        <taxon>asterids</taxon>
        <taxon>campanulids</taxon>
        <taxon>Escalloniales</taxon>
        <taxon>Escalloniaceae</taxon>
        <taxon>Escallonia</taxon>
    </lineage>
</organism>
<dbReference type="AlphaFoldDB" id="A0AA89APR7"/>
<proteinExistence type="predicted"/>
<protein>
    <submittedName>
        <fullName evidence="1">Uncharacterized protein</fullName>
    </submittedName>
</protein>
<dbReference type="Proteomes" id="UP001188597">
    <property type="component" value="Unassembled WGS sequence"/>
</dbReference>
<gene>
    <name evidence="1" type="ORF">RJ639_013514</name>
</gene>
<evidence type="ECO:0000313" key="2">
    <source>
        <dbReference type="Proteomes" id="UP001188597"/>
    </source>
</evidence>
<accession>A0AA89APR7</accession>
<comment type="caution">
    <text evidence="1">The sequence shown here is derived from an EMBL/GenBank/DDBJ whole genome shotgun (WGS) entry which is preliminary data.</text>
</comment>
<evidence type="ECO:0000313" key="1">
    <source>
        <dbReference type="EMBL" id="KAK3008071.1"/>
    </source>
</evidence>